<dbReference type="RefSeq" id="WP_146964827.1">
    <property type="nucleotide sequence ID" value="NZ_AP019835.1"/>
</dbReference>
<dbReference type="EMBL" id="AP019835">
    <property type="protein sequence ID" value="BBM50692.1"/>
    <property type="molecule type" value="Genomic_DNA"/>
</dbReference>
<sequence length="445" mass="51824">MEIKILEKALWDFLVNDLARLQKMEDYYVGKHKILEKPNRLKEKPDSKLIHNFPGYITTIATAYFIGKNITYKLLEDNLANEYEMVGKYLATEEEQQCNYEHVENCSIFGRSYELWYKNIDNTINFKTLDPRDVFVIRDNTIDKNIKYAVRWNKEKNENNEYDYILEIYDDKTVTVNTFTSVMDYKGIILTPQGQGEIRLHGFNKVPIIEFANNKRKLGDFEKVITLIDGYNEAVSTSLDDMKDFTDAILVLTNMQGTDEEDIESLKKNKVMLLGENGEANWLVKNVNDTYSQNNKNRLNQDIHKFSFIPDMQDENFAGNSSGVALGYKLLALEQLAAQKEMYFKKALNERLELVIDYFGLSLKPLDIQKIFTRNTPENLLELSTAITNLQNIVSHESLISLLPFVEDTEAELKKIEKENQIEQPLEYKGLIDEQMDRKKIDEKE</sequence>
<reference evidence="1 2" key="1">
    <citation type="submission" date="2019-07" db="EMBL/GenBank/DDBJ databases">
        <title>Complete Genome Sequence of Leptotrichia wadei Strain JMUB3934.</title>
        <authorList>
            <person name="Watanabe S."/>
            <person name="Cui L."/>
        </authorList>
    </citation>
    <scope>NUCLEOTIDE SEQUENCE [LARGE SCALE GENOMIC DNA]</scope>
    <source>
        <strain evidence="1 2">JMUB3934</strain>
    </source>
</reference>
<protein>
    <submittedName>
        <fullName evidence="1">Phage portal protein, SPP1 family</fullName>
    </submittedName>
</protein>
<evidence type="ECO:0000313" key="1">
    <source>
        <dbReference type="EMBL" id="BBM50692.1"/>
    </source>
</evidence>
<dbReference type="NCBIfam" id="TIGR01538">
    <property type="entry name" value="portal_SPP1"/>
    <property type="match status" value="1"/>
</dbReference>
<dbReference type="AlphaFoldDB" id="A0A510KG77"/>
<name>A0A510KG77_9FUSO</name>
<proteinExistence type="predicted"/>
<dbReference type="InterPro" id="IPR006428">
    <property type="entry name" value="Portal_SPP1-type"/>
</dbReference>
<dbReference type="Proteomes" id="UP000321501">
    <property type="component" value="Chromosome"/>
</dbReference>
<gene>
    <name evidence="1" type="ORF">JMUB3934_2004</name>
</gene>
<dbReference type="Pfam" id="PF05133">
    <property type="entry name" value="SPP1_portal"/>
    <property type="match status" value="1"/>
</dbReference>
<evidence type="ECO:0000313" key="2">
    <source>
        <dbReference type="Proteomes" id="UP000321501"/>
    </source>
</evidence>
<accession>A0A510KG77</accession>
<organism evidence="1 2">
    <name type="scientific">Leptotrichia wadei</name>
    <dbReference type="NCBI Taxonomy" id="157687"/>
    <lineage>
        <taxon>Bacteria</taxon>
        <taxon>Fusobacteriati</taxon>
        <taxon>Fusobacteriota</taxon>
        <taxon>Fusobacteriia</taxon>
        <taxon>Fusobacteriales</taxon>
        <taxon>Leptotrichiaceae</taxon>
        <taxon>Leptotrichia</taxon>
    </lineage>
</organism>
<dbReference type="InterPro" id="IPR021145">
    <property type="entry name" value="Portal_protein_SPP1_Gp6-like"/>
</dbReference>